<dbReference type="SUPFAM" id="SSF75005">
    <property type="entry name" value="Arabinanase/levansucrase/invertase"/>
    <property type="match status" value="1"/>
</dbReference>
<name>A0A0R3BUN9_9BRAD</name>
<dbReference type="InterPro" id="IPR056442">
    <property type="entry name" value="GINT1_N"/>
</dbReference>
<sequence>MIIEFRCERDYARRWMDRRTLSVDGRDMSVQVAWTATAEPRPAGLDALFELERIVLHKGKHSAADRLTISSEPARVSIGTADVIVDFTNAPRDPASPARLYLRPLFNGVAGENAALAAILAGDLPVIEIVNEIDGSVLDRGHPSGEIAAGLSGALETIMARTLTMLAAILSGRPRIVPHLPRPASTVPHRGPVGYVARGLAVSIAKEIYRLCCYAPHWHIGWRFNDGPGVWQTGDLSGPSWNVLGDPGNHFYADPFPVTWQGRTFAFFEDLDHRVGKGIISAIAFNDAGPIGEVMPVLEEPCHLSYPFLIEDDGELWMIPESSTRGDVALYKCTRFPDKWERYATLLSGLELADVTITRHNGLYYLFGAWRDGTGGYSDSLAIYYADRLLGPWLPHASNPVLIDRASTRPAGNFVTLDDRLWRPVQDCTDGYGAALALAEVVELSPTVFKQVVRHTLKPGPAWPGRKLHTLNRCGRLELIDGSRVQPKTSLFTSAIPSAVSPARTNPSTAG</sequence>
<evidence type="ECO:0000313" key="5">
    <source>
        <dbReference type="Proteomes" id="UP000051380"/>
    </source>
</evidence>
<evidence type="ECO:0000313" key="4">
    <source>
        <dbReference type="EMBL" id="KRP88965.1"/>
    </source>
</evidence>
<dbReference type="RefSeq" id="WP_057029950.1">
    <property type="nucleotide sequence ID" value="NZ_LJYF01000040.1"/>
</dbReference>
<protein>
    <recommendedName>
        <fullName evidence="3">Glucosamine inositolphosphorylceramide transferase 1 N-terminal domain-containing protein</fullName>
    </recommendedName>
</protein>
<dbReference type="PANTHER" id="PTHR43772">
    <property type="entry name" value="ENDO-1,4-BETA-XYLANASE"/>
    <property type="match status" value="1"/>
</dbReference>
<dbReference type="Proteomes" id="UP000051380">
    <property type="component" value="Unassembled WGS sequence"/>
</dbReference>
<reference evidence="4 5" key="1">
    <citation type="submission" date="2015-09" db="EMBL/GenBank/DDBJ databases">
        <title>Draft Genome Sequence of the Strain BR 3267 (Bradyrhizobium yuanmingense) recommended as inoculant for cowpea in Brazil.</title>
        <authorList>
            <person name="Simoes-Araujo J.L."/>
            <person name="Zilli J.E."/>
        </authorList>
    </citation>
    <scope>NUCLEOTIDE SEQUENCE [LARGE SCALE GENOMIC DNA]</scope>
    <source>
        <strain evidence="4 5">BR3267</strain>
    </source>
</reference>
<keyword evidence="2" id="KW-0119">Carbohydrate metabolism</keyword>
<organism evidence="4 5">
    <name type="scientific">Bradyrhizobium yuanmingense</name>
    <dbReference type="NCBI Taxonomy" id="108015"/>
    <lineage>
        <taxon>Bacteria</taxon>
        <taxon>Pseudomonadati</taxon>
        <taxon>Pseudomonadota</taxon>
        <taxon>Alphaproteobacteria</taxon>
        <taxon>Hyphomicrobiales</taxon>
        <taxon>Nitrobacteraceae</taxon>
        <taxon>Bradyrhizobium</taxon>
    </lineage>
</organism>
<dbReference type="InterPro" id="IPR052176">
    <property type="entry name" value="Glycosyl_Hydrlase_43_Enz"/>
</dbReference>
<accession>A0A0R3BUN9</accession>
<evidence type="ECO:0000259" key="3">
    <source>
        <dbReference type="Pfam" id="PF24793"/>
    </source>
</evidence>
<dbReference type="Pfam" id="PF24793">
    <property type="entry name" value="GINT1_N"/>
    <property type="match status" value="1"/>
</dbReference>
<evidence type="ECO:0000256" key="1">
    <source>
        <dbReference type="ARBA" id="ARBA00022651"/>
    </source>
</evidence>
<comment type="caution">
    <text evidence="4">The sequence shown here is derived from an EMBL/GenBank/DDBJ whole genome shotgun (WGS) entry which is preliminary data.</text>
</comment>
<dbReference type="EMBL" id="LJYF01000040">
    <property type="protein sequence ID" value="KRP88965.1"/>
    <property type="molecule type" value="Genomic_DNA"/>
</dbReference>
<feature type="domain" description="Glucosamine inositolphosphorylceramide transferase 1 N-terminal" evidence="3">
    <location>
        <begin position="249"/>
        <end position="472"/>
    </location>
</feature>
<dbReference type="InterPro" id="IPR023296">
    <property type="entry name" value="Glyco_hydro_beta-prop_sf"/>
</dbReference>
<keyword evidence="1" id="KW-0624">Polysaccharide degradation</keyword>
<dbReference type="PANTHER" id="PTHR43772:SF2">
    <property type="entry name" value="PUTATIVE (AFU_ORTHOLOGUE AFUA_2G04480)-RELATED"/>
    <property type="match status" value="1"/>
</dbReference>
<dbReference type="OrthoDB" id="3771157at2"/>
<dbReference type="STRING" id="108015.GA0061099_1009179"/>
<dbReference type="Gene3D" id="2.115.10.20">
    <property type="entry name" value="Glycosyl hydrolase domain, family 43"/>
    <property type="match status" value="1"/>
</dbReference>
<gene>
    <name evidence="4" type="ORF">AOQ72_00870</name>
</gene>
<proteinExistence type="predicted"/>
<dbReference type="AlphaFoldDB" id="A0A0R3BUN9"/>
<evidence type="ECO:0000256" key="2">
    <source>
        <dbReference type="ARBA" id="ARBA00023277"/>
    </source>
</evidence>
<keyword evidence="1" id="KW-0858">Xylan degradation</keyword>
<dbReference type="GO" id="GO:0045493">
    <property type="term" value="P:xylan catabolic process"/>
    <property type="evidence" value="ECO:0007669"/>
    <property type="project" value="UniProtKB-KW"/>
</dbReference>